<dbReference type="EMBL" id="CDPU01000001">
    <property type="protein sequence ID" value="CEO44693.1"/>
    <property type="molecule type" value="Genomic_DNA"/>
</dbReference>
<accession>A0A0B7JIP3</accession>
<proteinExistence type="predicted"/>
<name>A0A0B7JIP3_BIOOC</name>
<evidence type="ECO:0000313" key="1">
    <source>
        <dbReference type="EMBL" id="CEO44693.1"/>
    </source>
</evidence>
<reference evidence="1" key="1">
    <citation type="submission" date="2015-01" db="EMBL/GenBank/DDBJ databases">
        <authorList>
            <person name="Durling Mikael"/>
        </authorList>
    </citation>
    <scope>NUCLEOTIDE SEQUENCE</scope>
</reference>
<dbReference type="AlphaFoldDB" id="A0A0B7JIP3"/>
<sequence>MELGIDYVSSVGGDKGRTAMCRTLGFPVELLPGAVLDPSRGKTARIDFSEQIQRLKNANSGFQARIPSVGGLERSLSHVGVATFQSWVD</sequence>
<gene>
    <name evidence="1" type="ORF">BN869_000000748_1</name>
</gene>
<organism evidence="1">
    <name type="scientific">Bionectria ochroleuca</name>
    <name type="common">Gliocladium roseum</name>
    <dbReference type="NCBI Taxonomy" id="29856"/>
    <lineage>
        <taxon>Eukaryota</taxon>
        <taxon>Fungi</taxon>
        <taxon>Dikarya</taxon>
        <taxon>Ascomycota</taxon>
        <taxon>Pezizomycotina</taxon>
        <taxon>Sordariomycetes</taxon>
        <taxon>Hypocreomycetidae</taxon>
        <taxon>Hypocreales</taxon>
        <taxon>Bionectriaceae</taxon>
        <taxon>Clonostachys</taxon>
    </lineage>
</organism>
<protein>
    <submittedName>
        <fullName evidence="1">Uncharacterized protein</fullName>
    </submittedName>
</protein>